<dbReference type="OrthoDB" id="9785995at2"/>
<name>A0A1H5UHD5_9CLOT</name>
<dbReference type="GO" id="GO:0005840">
    <property type="term" value="C:ribosome"/>
    <property type="evidence" value="ECO:0007669"/>
    <property type="project" value="UniProtKB-KW"/>
</dbReference>
<keyword evidence="8" id="KW-1185">Reference proteome</keyword>
<evidence type="ECO:0000256" key="4">
    <source>
        <dbReference type="ARBA" id="ARBA00022679"/>
    </source>
</evidence>
<evidence type="ECO:0000256" key="5">
    <source>
        <dbReference type="ARBA" id="ARBA00022691"/>
    </source>
</evidence>
<dbReference type="HAMAP" id="MF_00735">
    <property type="entry name" value="Methyltr_PrmA"/>
    <property type="match status" value="1"/>
</dbReference>
<feature type="binding site" evidence="6">
    <location>
        <position position="184"/>
    </location>
    <ligand>
        <name>S-adenosyl-L-methionine</name>
        <dbReference type="ChEBI" id="CHEBI:59789"/>
    </ligand>
</feature>
<dbReference type="InterPro" id="IPR029063">
    <property type="entry name" value="SAM-dependent_MTases_sf"/>
</dbReference>
<evidence type="ECO:0000256" key="2">
    <source>
        <dbReference type="ARBA" id="ARBA00022490"/>
    </source>
</evidence>
<comment type="catalytic activity">
    <reaction evidence="6">
        <text>L-lysyl-[protein] + 3 S-adenosyl-L-methionine = N(6),N(6),N(6)-trimethyl-L-lysyl-[protein] + 3 S-adenosyl-L-homocysteine + 3 H(+)</text>
        <dbReference type="Rhea" id="RHEA:54192"/>
        <dbReference type="Rhea" id="RHEA-COMP:9752"/>
        <dbReference type="Rhea" id="RHEA-COMP:13826"/>
        <dbReference type="ChEBI" id="CHEBI:15378"/>
        <dbReference type="ChEBI" id="CHEBI:29969"/>
        <dbReference type="ChEBI" id="CHEBI:57856"/>
        <dbReference type="ChEBI" id="CHEBI:59789"/>
        <dbReference type="ChEBI" id="CHEBI:61961"/>
    </reaction>
</comment>
<dbReference type="PIRSF" id="PIRSF000401">
    <property type="entry name" value="RPL11_MTase"/>
    <property type="match status" value="1"/>
</dbReference>
<evidence type="ECO:0000313" key="7">
    <source>
        <dbReference type="EMBL" id="SEF74432.1"/>
    </source>
</evidence>
<dbReference type="GO" id="GO:0032259">
    <property type="term" value="P:methylation"/>
    <property type="evidence" value="ECO:0007669"/>
    <property type="project" value="UniProtKB-KW"/>
</dbReference>
<gene>
    <name evidence="6" type="primary">prmA</name>
    <name evidence="7" type="ORF">SAMN05660865_00908</name>
</gene>
<feature type="binding site" evidence="6">
    <location>
        <position position="163"/>
    </location>
    <ligand>
        <name>S-adenosyl-L-methionine</name>
        <dbReference type="ChEBI" id="CHEBI:59789"/>
    </ligand>
</feature>
<comment type="similarity">
    <text evidence="1 6">Belongs to the methyltransferase superfamily. PrmA family.</text>
</comment>
<comment type="subcellular location">
    <subcellularLocation>
        <location evidence="6">Cytoplasm</location>
    </subcellularLocation>
</comment>
<dbReference type="AlphaFoldDB" id="A0A1H5UHD5"/>
<evidence type="ECO:0000313" key="8">
    <source>
        <dbReference type="Proteomes" id="UP000242850"/>
    </source>
</evidence>
<dbReference type="NCBIfam" id="TIGR00406">
    <property type="entry name" value="prmA"/>
    <property type="match status" value="1"/>
</dbReference>
<protein>
    <recommendedName>
        <fullName evidence="6">Ribosomal protein L11 methyltransferase</fullName>
        <shortName evidence="6">L11 Mtase</shortName>
        <ecNumber evidence="6">2.1.1.-</ecNumber>
    </recommendedName>
</protein>
<feature type="binding site" evidence="6">
    <location>
        <position position="206"/>
    </location>
    <ligand>
        <name>S-adenosyl-L-methionine</name>
        <dbReference type="ChEBI" id="CHEBI:59789"/>
    </ligand>
</feature>
<keyword evidence="5 6" id="KW-0949">S-adenosyl-L-methionine</keyword>
<dbReference type="GO" id="GO:0016279">
    <property type="term" value="F:protein-lysine N-methyltransferase activity"/>
    <property type="evidence" value="ECO:0007669"/>
    <property type="project" value="RHEA"/>
</dbReference>
<proteinExistence type="inferred from homology"/>
<keyword evidence="4 6" id="KW-0808">Transferase</keyword>
<keyword evidence="7" id="KW-0687">Ribonucleoprotein</keyword>
<evidence type="ECO:0000256" key="3">
    <source>
        <dbReference type="ARBA" id="ARBA00022603"/>
    </source>
</evidence>
<dbReference type="Gene3D" id="3.40.50.150">
    <property type="entry name" value="Vaccinia Virus protein VP39"/>
    <property type="match status" value="1"/>
</dbReference>
<feature type="binding site" evidence="6">
    <location>
        <position position="248"/>
    </location>
    <ligand>
        <name>S-adenosyl-L-methionine</name>
        <dbReference type="ChEBI" id="CHEBI:59789"/>
    </ligand>
</feature>
<dbReference type="PANTHER" id="PTHR43648:SF1">
    <property type="entry name" value="ELECTRON TRANSFER FLAVOPROTEIN BETA SUBUNIT LYSINE METHYLTRANSFERASE"/>
    <property type="match status" value="1"/>
</dbReference>
<evidence type="ECO:0000256" key="1">
    <source>
        <dbReference type="ARBA" id="ARBA00009741"/>
    </source>
</evidence>
<dbReference type="PANTHER" id="PTHR43648">
    <property type="entry name" value="ELECTRON TRANSFER FLAVOPROTEIN BETA SUBUNIT LYSINE METHYLTRANSFERASE"/>
    <property type="match status" value="1"/>
</dbReference>
<dbReference type="InterPro" id="IPR004498">
    <property type="entry name" value="Ribosomal_PrmA_MeTrfase"/>
</dbReference>
<dbReference type="Proteomes" id="UP000242850">
    <property type="component" value="Unassembled WGS sequence"/>
</dbReference>
<dbReference type="CDD" id="cd02440">
    <property type="entry name" value="AdoMet_MTases"/>
    <property type="match status" value="1"/>
</dbReference>
<organism evidence="7 8">
    <name type="scientific">Caloramator fervidus</name>
    <dbReference type="NCBI Taxonomy" id="29344"/>
    <lineage>
        <taxon>Bacteria</taxon>
        <taxon>Bacillati</taxon>
        <taxon>Bacillota</taxon>
        <taxon>Clostridia</taxon>
        <taxon>Eubacteriales</taxon>
        <taxon>Clostridiaceae</taxon>
        <taxon>Caloramator</taxon>
    </lineage>
</organism>
<dbReference type="EMBL" id="FNUK01000009">
    <property type="protein sequence ID" value="SEF74432.1"/>
    <property type="molecule type" value="Genomic_DNA"/>
</dbReference>
<dbReference type="InterPro" id="IPR050078">
    <property type="entry name" value="Ribosomal_L11_MeTrfase_PrmA"/>
</dbReference>
<sequence length="312" mass="34843">MKGKWIEIKVVTSPSAIEMVSAIFYSLNVKGVVIEDPNDILEKQKTPGWDYVDMKLLEHGEKAAVIKGYFSDEDNVGNIIKYIEEKIDELKNEGFDLGEGRILVNAVYEEDWANSWKKYYKVTKVGQRLVIKPRWEKYVEKEGDIVIELDPGMAFGTGTHETTILCLELLEKYIKGGEVVYDIGTGSGILSIAAAKLGAEKVIGVDIDEVAVDAARENVEYNKVKNVEIRHGNLTDVLDDKADIIVANIIADIIIKMTSSAKKFLKDGGLFIISGIIQDRKMDVLNELGKNNFEIIEVKEMGEWIGIVAKNL</sequence>
<dbReference type="EC" id="2.1.1.-" evidence="6"/>
<dbReference type="GO" id="GO:0005737">
    <property type="term" value="C:cytoplasm"/>
    <property type="evidence" value="ECO:0007669"/>
    <property type="project" value="UniProtKB-SubCell"/>
</dbReference>
<reference evidence="8" key="1">
    <citation type="submission" date="2016-10" db="EMBL/GenBank/DDBJ databases">
        <authorList>
            <person name="Varghese N."/>
            <person name="Submissions S."/>
        </authorList>
    </citation>
    <scope>NUCLEOTIDE SEQUENCE [LARGE SCALE GENOMIC DNA]</scope>
    <source>
        <strain evidence="8">DSM 5463</strain>
    </source>
</reference>
<dbReference type="Pfam" id="PF06325">
    <property type="entry name" value="PrmA"/>
    <property type="match status" value="1"/>
</dbReference>
<comment type="function">
    <text evidence="6">Methylates ribosomal protein L11.</text>
</comment>
<accession>A0A1H5UHD5</accession>
<keyword evidence="2 6" id="KW-0963">Cytoplasm</keyword>
<keyword evidence="3 6" id="KW-0489">Methyltransferase</keyword>
<dbReference type="SUPFAM" id="SSF53335">
    <property type="entry name" value="S-adenosyl-L-methionine-dependent methyltransferases"/>
    <property type="match status" value="1"/>
</dbReference>
<evidence type="ECO:0000256" key="6">
    <source>
        <dbReference type="HAMAP-Rule" id="MF_00735"/>
    </source>
</evidence>
<keyword evidence="7" id="KW-0689">Ribosomal protein</keyword>
<dbReference type="RefSeq" id="WP_103895890.1">
    <property type="nucleotide sequence ID" value="NZ_FNUK01000009.1"/>
</dbReference>